<comment type="caution">
    <text evidence="3">The sequence shown here is derived from an EMBL/GenBank/DDBJ whole genome shotgun (WGS) entry which is preliminary data.</text>
</comment>
<feature type="transmembrane region" description="Helical" evidence="1">
    <location>
        <begin position="29"/>
        <end position="48"/>
    </location>
</feature>
<protein>
    <recommendedName>
        <fullName evidence="2">DUF6535 domain-containing protein</fullName>
    </recommendedName>
</protein>
<gene>
    <name evidence="3" type="ORF">EST38_g5638</name>
</gene>
<accession>A0A4Q2DLP3</accession>
<proteinExistence type="predicted"/>
<keyword evidence="1" id="KW-1133">Transmembrane helix</keyword>
<feature type="transmembrane region" description="Helical" evidence="1">
    <location>
        <begin position="99"/>
        <end position="118"/>
    </location>
</feature>
<reference evidence="3 4" key="1">
    <citation type="submission" date="2019-01" db="EMBL/GenBank/DDBJ databases">
        <title>Draft genome sequence of Psathyrella aberdarensis IHI B618.</title>
        <authorList>
            <person name="Buettner E."/>
            <person name="Kellner H."/>
        </authorList>
    </citation>
    <scope>NUCLEOTIDE SEQUENCE [LARGE SCALE GENOMIC DNA]</scope>
    <source>
        <strain evidence="3 4">IHI B618</strain>
    </source>
</reference>
<dbReference type="InterPro" id="IPR045338">
    <property type="entry name" value="DUF6535"/>
</dbReference>
<dbReference type="Pfam" id="PF20153">
    <property type="entry name" value="DUF6535"/>
    <property type="match status" value="1"/>
</dbReference>
<dbReference type="Proteomes" id="UP000290288">
    <property type="component" value="Unassembled WGS sequence"/>
</dbReference>
<organism evidence="3 4">
    <name type="scientific">Candolleomyces aberdarensis</name>
    <dbReference type="NCBI Taxonomy" id="2316362"/>
    <lineage>
        <taxon>Eukaryota</taxon>
        <taxon>Fungi</taxon>
        <taxon>Dikarya</taxon>
        <taxon>Basidiomycota</taxon>
        <taxon>Agaricomycotina</taxon>
        <taxon>Agaricomycetes</taxon>
        <taxon>Agaricomycetidae</taxon>
        <taxon>Agaricales</taxon>
        <taxon>Agaricineae</taxon>
        <taxon>Psathyrellaceae</taxon>
        <taxon>Candolleomyces</taxon>
    </lineage>
</organism>
<dbReference type="EMBL" id="SDEE01000160">
    <property type="protein sequence ID" value="RXW20226.1"/>
    <property type="molecule type" value="Genomic_DNA"/>
</dbReference>
<dbReference type="AlphaFoldDB" id="A0A4Q2DLP3"/>
<evidence type="ECO:0000259" key="2">
    <source>
        <dbReference type="Pfam" id="PF20153"/>
    </source>
</evidence>
<keyword evidence="4" id="KW-1185">Reference proteome</keyword>
<feature type="transmembrane region" description="Helical" evidence="1">
    <location>
        <begin position="156"/>
        <end position="177"/>
    </location>
</feature>
<evidence type="ECO:0000313" key="4">
    <source>
        <dbReference type="Proteomes" id="UP000290288"/>
    </source>
</evidence>
<feature type="transmembrane region" description="Helical" evidence="1">
    <location>
        <begin position="183"/>
        <end position="203"/>
    </location>
</feature>
<keyword evidence="1" id="KW-0812">Transmembrane</keyword>
<sequence length="604" mass="68357">MTPKEAWTLSAELGEKHAREMCEAIRNQVNTLLLFATLFSTVVTSFIIEFYKLLRVDYGETTAKLLLHLIHQIDSLPPSLLDPEGEFQAPTFALTVNGFWVGSLILSLAIVFSGLICLQQVHDYQRETMGTGKEAVMTRFSREASFILWALPIRTFLPLHFIYSVLFFLFGLVLLLWQTSREVAFVSIPSVVIMLLASLAFTASSFQLKSGIRLWVYHMRRKTRMRRGVWAQASDFDAELGSLRVAQLFPRDVRAIYASLHSVADAASDRGKDLLHGLHHFAERDSDMKMLDSSFTLYLNTDIRGPRNEGLYRDTFMADVLDYFARDSSELQEALIGHRFELFLRILNAALSYTPLDESPARTIAPSNGIGEVQIERLTSVFFSKGDPYEHVKNISTECRTQLCETVLMYMNNVRIQRVSFLLTENTVALKLLVPTLSKVSPWRMDSSVLPHVCALNRRVAEYVSQNSSAVTPDALKDSEWIAKAIVYVTRILDVMFSEYRAAYPGKLSNNLNGIEEYDNVHGAYMTSFNSLVNSINEAVAEAGFPHELLGIGERSRWQQLSQHREICEEAVSARPEESSALLEICDEMSRMRVRTGEIAISIR</sequence>
<feature type="domain" description="DUF6535" evidence="2">
    <location>
        <begin position="7"/>
        <end position="178"/>
    </location>
</feature>
<keyword evidence="1" id="KW-0472">Membrane</keyword>
<dbReference type="OrthoDB" id="3235960at2759"/>
<evidence type="ECO:0000256" key="1">
    <source>
        <dbReference type="SAM" id="Phobius"/>
    </source>
</evidence>
<name>A0A4Q2DLP3_9AGAR</name>
<evidence type="ECO:0000313" key="3">
    <source>
        <dbReference type="EMBL" id="RXW20226.1"/>
    </source>
</evidence>